<dbReference type="GO" id="GO:0016020">
    <property type="term" value="C:membrane"/>
    <property type="evidence" value="ECO:0007669"/>
    <property type="project" value="UniProtKB-SubCell"/>
</dbReference>
<evidence type="ECO:0000256" key="4">
    <source>
        <dbReference type="ARBA" id="ARBA00023136"/>
    </source>
</evidence>
<feature type="compositionally biased region" description="Basic residues" evidence="5">
    <location>
        <begin position="543"/>
        <end position="565"/>
    </location>
</feature>
<keyword evidence="3 6" id="KW-1133">Transmembrane helix</keyword>
<feature type="compositionally biased region" description="Basic and acidic residues" evidence="5">
    <location>
        <begin position="841"/>
        <end position="850"/>
    </location>
</feature>
<sequence length="1019" mass="115272">MSNHTEESTSSSRCFKHEAQDGPSLFQDGNLVFQAHHVGWIVSSFFTIVAIIASFWLINKHLQWYTDKREQRYIVRILFMVPIYALISLASYFFWNHSTPLLLIRDCYESTVLTSFFYLLLNYLSHDTDEQRAIFLKEGLSREADRIALKKGEKPRKWMFPLGFIKAKPADGLYFLQLMKWGVLQYCVIRPLTTLAAVILDYAGLYCEDSWGLGWGHVYITVIVSISVTIAMYCLLQLYFPVSSYLTHTKPLLKLFAIKAVVFLTFWQATFLSVLTMFGIVKDTQYMTADDINIGIGALLETFEMMLFGFLHIRAFTYRVYKPAYDPKSKDDLPPLRTPRWRSLLHAMNFRETFVELKIGCVYLWEKVRGREPTADREARRFAHYESAFDKPRASGMGNVVVKGASKDKEEKEKEKDRRGRGVEDDRDGRRGLLPEIEIEREEYVDISGTRQWLGYGNNYGYGIKREPSEGLGMQIEKELEKRGYGSHIPGRGHIKPYPVDDGVGHTHQPQRSWWRSLYERISQTGDGDDIEDRLTSNPSTRKSGKRASRSRSKQHRPSRSRSRRNTREVDADRGLLHDYHYEDPPPPSLMMKNRQNQIREYYDPHRYSGLPGRMPRREDVSSPPPSSYPDNPSLYQTQQSPPPFQKQPYRHGSPGSPARPNVLSHPPARGLERDRRFPASPPPSSPPPPSLLPPSFNAGRSKDSLLDRVFPPSNVSHIDIVTDSTHAGLGRYGPLGQPKTHSPTTPTSEYGHGIGMAGERVFQQYHNPGETPSSAHVDLSEGLSAQVVHLGNDEPPLRFPTPPSTNVDVSVEYARRNSNSNYNSTPMSHRYDSDTSNSTTRHDNNVHDDYTAHANLSAPASGSSPNRPTTSQALLVTSYPTSSPSQSASSPRSPPQSPRHSSGGGGGLRRSSAIRNEPPRGDPPRSPQSLLSRAQASGMQTQLMQLPEVPSQSHRHSSRRHSVQQQVQVPQHTYMPHPQDRRRSVPVKLTMPAPLAPRDQQQHQQGQQGYDAQPSGRG</sequence>
<feature type="region of interest" description="Disordered" evidence="5">
    <location>
        <begin position="878"/>
        <end position="1019"/>
    </location>
</feature>
<keyword evidence="4 6" id="KW-0472">Membrane</keyword>
<evidence type="ECO:0000256" key="5">
    <source>
        <dbReference type="SAM" id="MobiDB-lite"/>
    </source>
</evidence>
<dbReference type="PANTHER" id="PTHR23423">
    <property type="entry name" value="ORGANIC SOLUTE TRANSPORTER-RELATED"/>
    <property type="match status" value="1"/>
</dbReference>
<protein>
    <submittedName>
        <fullName evidence="7">DUF300-domain-containing protein</fullName>
    </submittedName>
</protein>
<feature type="compositionally biased region" description="Low complexity" evidence="5">
    <location>
        <begin position="883"/>
        <end position="892"/>
    </location>
</feature>
<organism evidence="7 8">
    <name type="scientific">Dendrothele bispora (strain CBS 962.96)</name>
    <dbReference type="NCBI Taxonomy" id="1314807"/>
    <lineage>
        <taxon>Eukaryota</taxon>
        <taxon>Fungi</taxon>
        <taxon>Dikarya</taxon>
        <taxon>Basidiomycota</taxon>
        <taxon>Agaricomycotina</taxon>
        <taxon>Agaricomycetes</taxon>
        <taxon>Agaricomycetidae</taxon>
        <taxon>Agaricales</taxon>
        <taxon>Agaricales incertae sedis</taxon>
        <taxon>Dendrothele</taxon>
    </lineage>
</organism>
<evidence type="ECO:0000256" key="3">
    <source>
        <dbReference type="ARBA" id="ARBA00022989"/>
    </source>
</evidence>
<feature type="transmembrane region" description="Helical" evidence="6">
    <location>
        <begin position="292"/>
        <end position="313"/>
    </location>
</feature>
<dbReference type="InterPro" id="IPR005178">
    <property type="entry name" value="Ostalpha/TMEM184C"/>
</dbReference>
<feature type="region of interest" description="Disordered" evidence="5">
    <location>
        <begin position="728"/>
        <end position="754"/>
    </location>
</feature>
<feature type="region of interest" description="Disordered" evidence="5">
    <location>
        <begin position="525"/>
        <end position="711"/>
    </location>
</feature>
<feature type="transmembrane region" description="Helical" evidence="6">
    <location>
        <begin position="73"/>
        <end position="95"/>
    </location>
</feature>
<name>A0A4S8MZ07_DENBC</name>
<reference evidence="7 8" key="1">
    <citation type="journal article" date="2019" name="Nat. Ecol. Evol.">
        <title>Megaphylogeny resolves global patterns of mushroom evolution.</title>
        <authorList>
            <person name="Varga T."/>
            <person name="Krizsan K."/>
            <person name="Foldi C."/>
            <person name="Dima B."/>
            <person name="Sanchez-Garcia M."/>
            <person name="Sanchez-Ramirez S."/>
            <person name="Szollosi G.J."/>
            <person name="Szarkandi J.G."/>
            <person name="Papp V."/>
            <person name="Albert L."/>
            <person name="Andreopoulos W."/>
            <person name="Angelini C."/>
            <person name="Antonin V."/>
            <person name="Barry K.W."/>
            <person name="Bougher N.L."/>
            <person name="Buchanan P."/>
            <person name="Buyck B."/>
            <person name="Bense V."/>
            <person name="Catcheside P."/>
            <person name="Chovatia M."/>
            <person name="Cooper J."/>
            <person name="Damon W."/>
            <person name="Desjardin D."/>
            <person name="Finy P."/>
            <person name="Geml J."/>
            <person name="Haridas S."/>
            <person name="Hughes K."/>
            <person name="Justo A."/>
            <person name="Karasinski D."/>
            <person name="Kautmanova I."/>
            <person name="Kiss B."/>
            <person name="Kocsube S."/>
            <person name="Kotiranta H."/>
            <person name="LaButti K.M."/>
            <person name="Lechner B.E."/>
            <person name="Liimatainen K."/>
            <person name="Lipzen A."/>
            <person name="Lukacs Z."/>
            <person name="Mihaltcheva S."/>
            <person name="Morgado L.N."/>
            <person name="Niskanen T."/>
            <person name="Noordeloos M.E."/>
            <person name="Ohm R.A."/>
            <person name="Ortiz-Santana B."/>
            <person name="Ovrebo C."/>
            <person name="Racz N."/>
            <person name="Riley R."/>
            <person name="Savchenko A."/>
            <person name="Shiryaev A."/>
            <person name="Soop K."/>
            <person name="Spirin V."/>
            <person name="Szebenyi C."/>
            <person name="Tomsovsky M."/>
            <person name="Tulloss R.E."/>
            <person name="Uehling J."/>
            <person name="Grigoriev I.V."/>
            <person name="Vagvolgyi C."/>
            <person name="Papp T."/>
            <person name="Martin F.M."/>
            <person name="Miettinen O."/>
            <person name="Hibbett D.S."/>
            <person name="Nagy L.G."/>
        </authorList>
    </citation>
    <scope>NUCLEOTIDE SEQUENCE [LARGE SCALE GENOMIC DNA]</scope>
    <source>
        <strain evidence="7 8">CBS 962.96</strain>
    </source>
</reference>
<dbReference type="AlphaFoldDB" id="A0A4S8MZ07"/>
<evidence type="ECO:0000313" key="7">
    <source>
        <dbReference type="EMBL" id="THV07774.1"/>
    </source>
</evidence>
<feature type="transmembrane region" description="Helical" evidence="6">
    <location>
        <begin position="38"/>
        <end position="58"/>
    </location>
</feature>
<feature type="compositionally biased region" description="Polar residues" evidence="5">
    <location>
        <begin position="766"/>
        <end position="775"/>
    </location>
</feature>
<dbReference type="EMBL" id="ML179036">
    <property type="protein sequence ID" value="THV07774.1"/>
    <property type="molecule type" value="Genomic_DNA"/>
</dbReference>
<dbReference type="Pfam" id="PF03619">
    <property type="entry name" value="Solute_trans_a"/>
    <property type="match status" value="1"/>
</dbReference>
<feature type="compositionally biased region" description="Polar residues" evidence="5">
    <location>
        <begin position="740"/>
        <end position="749"/>
    </location>
</feature>
<feature type="region of interest" description="Disordered" evidence="5">
    <location>
        <begin position="484"/>
        <end position="512"/>
    </location>
</feature>
<feature type="transmembrane region" description="Helical" evidence="6">
    <location>
        <begin position="260"/>
        <end position="280"/>
    </location>
</feature>
<dbReference type="Proteomes" id="UP000297245">
    <property type="component" value="Unassembled WGS sequence"/>
</dbReference>
<gene>
    <name evidence="7" type="ORF">K435DRAFT_741097</name>
</gene>
<feature type="transmembrane region" description="Helical" evidence="6">
    <location>
        <begin position="218"/>
        <end position="240"/>
    </location>
</feature>
<feature type="compositionally biased region" description="Low complexity" evidence="5">
    <location>
        <begin position="964"/>
        <end position="973"/>
    </location>
</feature>
<feature type="compositionally biased region" description="Pro residues" evidence="5">
    <location>
        <begin position="680"/>
        <end position="693"/>
    </location>
</feature>
<keyword evidence="8" id="KW-1185">Reference proteome</keyword>
<feature type="region of interest" description="Disordered" evidence="5">
    <location>
        <begin position="396"/>
        <end position="429"/>
    </location>
</feature>
<evidence type="ECO:0000256" key="1">
    <source>
        <dbReference type="ARBA" id="ARBA00004141"/>
    </source>
</evidence>
<feature type="compositionally biased region" description="Basic residues" evidence="5">
    <location>
        <begin position="954"/>
        <end position="963"/>
    </location>
</feature>
<accession>A0A4S8MZ07</accession>
<evidence type="ECO:0000256" key="6">
    <source>
        <dbReference type="SAM" id="Phobius"/>
    </source>
</evidence>
<feature type="region of interest" description="Disordered" evidence="5">
    <location>
        <begin position="766"/>
        <end position="850"/>
    </location>
</feature>
<dbReference type="OrthoDB" id="5348404at2759"/>
<evidence type="ECO:0000313" key="8">
    <source>
        <dbReference type="Proteomes" id="UP000297245"/>
    </source>
</evidence>
<feature type="compositionally biased region" description="Polar residues" evidence="5">
    <location>
        <begin position="928"/>
        <end position="945"/>
    </location>
</feature>
<keyword evidence="2 6" id="KW-0812">Transmembrane</keyword>
<feature type="compositionally biased region" description="Basic and acidic residues" evidence="5">
    <location>
        <begin position="405"/>
        <end position="429"/>
    </location>
</feature>
<feature type="compositionally biased region" description="Basic and acidic residues" evidence="5">
    <location>
        <begin position="566"/>
        <end position="584"/>
    </location>
</feature>
<comment type="subcellular location">
    <subcellularLocation>
        <location evidence="1">Membrane</location>
        <topology evidence="1">Multi-pass membrane protein</topology>
    </subcellularLocation>
</comment>
<feature type="transmembrane region" description="Helical" evidence="6">
    <location>
        <begin position="183"/>
        <end position="206"/>
    </location>
</feature>
<evidence type="ECO:0000256" key="2">
    <source>
        <dbReference type="ARBA" id="ARBA00022692"/>
    </source>
</evidence>
<dbReference type="SMART" id="SM01417">
    <property type="entry name" value="Solute_trans_a"/>
    <property type="match status" value="1"/>
</dbReference>
<proteinExistence type="predicted"/>